<dbReference type="STRING" id="1443111.Z949_612"/>
<evidence type="ECO:0000313" key="1">
    <source>
        <dbReference type="EMBL" id="RKE97893.1"/>
    </source>
</evidence>
<name>A0A420DUN2_9RHOB</name>
<accession>A0A420DUN2</accession>
<evidence type="ECO:0000313" key="2">
    <source>
        <dbReference type="Proteomes" id="UP000284407"/>
    </source>
</evidence>
<organism evidence="1 2">
    <name type="scientific">Sulfitobacter guttiformis</name>
    <dbReference type="NCBI Taxonomy" id="74349"/>
    <lineage>
        <taxon>Bacteria</taxon>
        <taxon>Pseudomonadati</taxon>
        <taxon>Pseudomonadota</taxon>
        <taxon>Alphaproteobacteria</taxon>
        <taxon>Rhodobacterales</taxon>
        <taxon>Roseobacteraceae</taxon>
        <taxon>Sulfitobacter</taxon>
    </lineage>
</organism>
<reference evidence="1 2" key="1">
    <citation type="submission" date="2018-09" db="EMBL/GenBank/DDBJ databases">
        <title>Genomic Encyclopedia of Archaeal and Bacterial Type Strains, Phase II (KMG-II): from individual species to whole genera.</title>
        <authorList>
            <person name="Goeker M."/>
        </authorList>
    </citation>
    <scope>NUCLEOTIDE SEQUENCE [LARGE SCALE GENOMIC DNA]</scope>
    <source>
        <strain evidence="1 2">DSM 11458</strain>
    </source>
</reference>
<dbReference type="AlphaFoldDB" id="A0A420DUN2"/>
<comment type="caution">
    <text evidence="1">The sequence shown here is derived from an EMBL/GenBank/DDBJ whole genome shotgun (WGS) entry which is preliminary data.</text>
</comment>
<gene>
    <name evidence="1" type="ORF">C8N30_2524</name>
</gene>
<dbReference type="Proteomes" id="UP000284407">
    <property type="component" value="Unassembled WGS sequence"/>
</dbReference>
<keyword evidence="2" id="KW-1185">Reference proteome</keyword>
<protein>
    <submittedName>
        <fullName evidence="1">Uncharacterized protein</fullName>
    </submittedName>
</protein>
<proteinExistence type="predicted"/>
<sequence>MTTRLEDKNVHDLSNAIEALAAQHRRWEAGTYAASNAELYALLGSTLDFFIKVRRNLDHCKAINRLMDIYKLTHNSQTSLALKVVRLVFVGTDRQNKIENRAFVYCRVIEVAAGEGIIGSELPQYIVDNHGIDEIRRKMPLSSSDTKSTHMAREFAEAMLADQAELFPVTMGDGLQPVDGARFSLALVRKNDDGTGSIVFGTNNMAAVNNVLNIAGKALKANVVKRVERSVAEADADQRALNLQQLMQSLPAPKVFQPELQLPETVTLTQPVTA</sequence>
<dbReference type="EMBL" id="RAQK01000001">
    <property type="protein sequence ID" value="RKE97893.1"/>
    <property type="molecule type" value="Genomic_DNA"/>
</dbReference>